<dbReference type="SUPFAM" id="SSF47473">
    <property type="entry name" value="EF-hand"/>
    <property type="match status" value="1"/>
</dbReference>
<dbReference type="Gene3D" id="1.10.8.430">
    <property type="entry name" value="Helical domain of apoptotic protease-activating factors"/>
    <property type="match status" value="2"/>
</dbReference>
<dbReference type="InterPro" id="IPR032675">
    <property type="entry name" value="LRR_dom_sf"/>
</dbReference>
<dbReference type="Gene3D" id="3.80.10.10">
    <property type="entry name" value="Ribonuclease Inhibitor"/>
    <property type="match status" value="3"/>
</dbReference>
<name>A0ABQ8CWA5_BRANA</name>
<feature type="domain" description="EF-hand" evidence="8">
    <location>
        <begin position="116"/>
        <end position="151"/>
    </location>
</feature>
<reference evidence="9 10" key="1">
    <citation type="submission" date="2021-05" db="EMBL/GenBank/DDBJ databases">
        <title>Genome Assembly of Synthetic Allotetraploid Brassica napus Reveals Homoeologous Exchanges between Subgenomes.</title>
        <authorList>
            <person name="Davis J.T."/>
        </authorList>
    </citation>
    <scope>NUCLEOTIDE SEQUENCE [LARGE SCALE GENOMIC DNA]</scope>
    <source>
        <strain evidence="10">cv. Da-Ae</strain>
        <tissue evidence="9">Seedling</tissue>
    </source>
</reference>
<dbReference type="InterPro" id="IPR050905">
    <property type="entry name" value="Plant_NBS-LRR"/>
</dbReference>
<evidence type="ECO:0000256" key="5">
    <source>
        <dbReference type="ARBA" id="ARBA00022821"/>
    </source>
</evidence>
<dbReference type="PROSITE" id="PS50222">
    <property type="entry name" value="EF_HAND_2"/>
    <property type="match status" value="3"/>
</dbReference>
<dbReference type="InterPro" id="IPR011992">
    <property type="entry name" value="EF-hand-dom_pair"/>
</dbReference>
<dbReference type="InterPro" id="IPR001611">
    <property type="entry name" value="Leu-rich_rpt"/>
</dbReference>
<dbReference type="InterPro" id="IPR042197">
    <property type="entry name" value="Apaf_helical"/>
</dbReference>
<evidence type="ECO:0000313" key="10">
    <source>
        <dbReference type="Proteomes" id="UP000824890"/>
    </source>
</evidence>
<dbReference type="SUPFAM" id="SSF52540">
    <property type="entry name" value="P-loop containing nucleoside triphosphate hydrolases"/>
    <property type="match status" value="2"/>
</dbReference>
<feature type="domain" description="EF-hand" evidence="8">
    <location>
        <begin position="80"/>
        <end position="115"/>
    </location>
</feature>
<dbReference type="InterPro" id="IPR055414">
    <property type="entry name" value="LRR_R13L4/SHOC2-like"/>
</dbReference>
<evidence type="ECO:0000256" key="2">
    <source>
        <dbReference type="ARBA" id="ARBA00022614"/>
    </source>
</evidence>
<keyword evidence="2" id="KW-0433">Leucine-rich repeat</keyword>
<dbReference type="Gene3D" id="3.40.50.300">
    <property type="entry name" value="P-loop containing nucleotide triphosphate hydrolases"/>
    <property type="match status" value="2"/>
</dbReference>
<dbReference type="PANTHER" id="PTHR33463:SF220">
    <property type="entry name" value="NB-ARC DOMAIN-CONTAINING PROTEIN"/>
    <property type="match status" value="1"/>
</dbReference>
<dbReference type="PROSITE" id="PS00018">
    <property type="entry name" value="EF_HAND_1"/>
    <property type="match status" value="1"/>
</dbReference>
<sequence length="2114" mass="240166">MGKDGLSDDQVSSMKEAFMLFDTDGDGKIAPSELGILMRSLGGNPTQAQLKSITASESLTAPFDFNRFLDLMAKHLKTEPFDRQLRDAFKVLDKEGTGFVAVADLRHILTSIGEKLEPNEFDEWIKEVDVGSDGKIRYEDFIARMVAKSKKIHALFLKSLCALESKAEKIRTLVWKAKLATCHYLPNLKRIEVNLAIPKQYTHYVIEFIPQFLGKEYDLVSIDRQLTMGGVFSVSMSCDQMVNQFSKWLCLKGSYIYNLAENLVSLEKAMGVLKAKRDDVQGRVHREEFTGHRQRRAQVQVWLTRILDIENQYNDLLSTSNLELERLCMCGFCSKNLKLSYRYGKRVILVLKEVESLISQGEFDVVTEATPISEVEELPTHPTIVGQETTLERVWNRLKKDTVGVVGLHGMGGVGKTTLLTQINNKFSKTGEGFDIVIWVEVSRNASVRKIQESIAKKLGLVGKEWDEKNENERALDIHNVLRRKKFVLLLDDIWEKVNLSAVGVPCPSTENGCKVVFTTRSRDVCGRMGVNDPIEVTCLDSEKAWDLFKKKVGENTLESHTEIPKLARQVAEKCRGLPLALNVIGETMACKSTIQEWHLALDVLTSSAQEFSGMEDQILPILKYSYDNLKGEQAKSCFLYCSMYPEYHYFGKERLIEYWICEGFIDEKEGRERALNLGYAILGTLIRASLLEEAGNSSYFKIHDVVRDMGLWIASDLGKLKLRCIVQTDIGLLEMPKVKNWKDVRRMSLMGTSIEKISESSPPPDCPELTTLLLGRNARLTTISGDFFWSMPRLLVLDLSRCYNFNGLPEQISRLSSLRCLDLAQTQIDRLPVGFQELKMLIHLNLEETKVVSCDGISNLSRLRTLKLAESQVWLDMSLMKELQLLKHLEFVSINIFSSLVGKLLLYDPRVGRCIQHINTKDPPEEESEQVFVLPAMDTLRRIDIWNCGGREIEVAEKTPLNKSPTILQCFSNLVEVRLGTCDGLKDLTWLLLAPNLTSLCVLQSKQLEEIISKDKAASILEETRNDTDLTWLLSVPNLTHLELECLEKVQEEIISEEKKVSSSVTSPLLFPCLKKIEVEKCPKLRKLPLSFKSCVGGEELVINYRDDKWFKRVRWEDKATKDRFLPCCEKCTMGGAISTATDFVVEKLCSCFCLEVHHICRLDKNLETLVEDMKILEARRNDVLRFVRSEEDRGLQRLSGVDVWLMAVRNIENQSGVTLVACTSELQGLSLCDGCSRKLVARFRFGKEVFSMLEDVKELTGRKLTEDTNALAVPHVRRVVTERDLEQNIVGQETLLESAWSRLMDEGTKVMGLYGMGGVGKTTLLDQLRNNFCGANDGFDIVIWVVVSKVKRNEKIQDEIAKKLGFFTEGDSWKQNTEAEKASSIHNSLKTKRFVLFLDDIWSKVELKGIGVPFPTKENKCKIVFTTRSREVCALMGDTNPVEVSCLDTDKAWELFKEKVGESILGSNIGIPELARKVAGKCHGLPLALNVIGETMSSKDTIQEWRHAVKTLTSNAAKFSGMDEILPVLKYSYDSLKEEHAKPCFLYCSLFPEDFEISRNRLIEYWICEGFIQENQSRENAFDEGYSIISSLLRACLLLEEPVYKVKVKMHDVVREMALWVASDLGEHEGRYTVQAGVGLRDIPEVESWVPVRKMSLMYNEIKELSGSPCCPELTTLLLRENKLITISSKFFRRMPRLLVLDLSKNNLFNGLPDKMSLVALRYLDLSGTRIKRLPVGLQESRMLIYLDLEFTKSLDNVSGMISKFSRLRRLGLLRSKMKLDMSLLEELQLLKYLQVVTIGINSCLVAEKLSNYDRVVKCIKKLDYSDLRDESFRVLTLPTMVNLCDLRIEKCGMTEIKTEGAATSLWNRSPTCPSFLNLSTVLIIDCNGLKDLTWLLFAPKLTYLRVSSSTQMEYIITQEKATNGVTEKEAGSIVPFASLKYFNLDSVPMLKSIYWSSLHFPCLKGIRVRDCPNLRKLPLDSKSVATVEGFVIEFTESYWKETIEWEDEATKLRIALYFVKKIDLRDYWICENILDVNQSRQSGMDRDYAIINELVRACLLRNADNSGHYVKMNTVVHKMASWVATNLGRDKEKRVVHANDATGSERLETCA</sequence>
<dbReference type="PANTHER" id="PTHR33463">
    <property type="entry name" value="NB-ARC DOMAIN-CONTAINING PROTEIN-RELATED"/>
    <property type="match status" value="1"/>
</dbReference>
<dbReference type="InterPro" id="IPR057135">
    <property type="entry name" value="At4g27190-like_LRR"/>
</dbReference>
<dbReference type="CDD" id="cd00051">
    <property type="entry name" value="EFh"/>
    <property type="match status" value="1"/>
</dbReference>
<keyword evidence="7" id="KW-0067">ATP-binding</keyword>
<dbReference type="InterPro" id="IPR058922">
    <property type="entry name" value="WHD_DRP"/>
</dbReference>
<dbReference type="Pfam" id="PF13855">
    <property type="entry name" value="LRR_8"/>
    <property type="match status" value="1"/>
</dbReference>
<dbReference type="Pfam" id="PF23598">
    <property type="entry name" value="LRR_14"/>
    <property type="match status" value="1"/>
</dbReference>
<dbReference type="Pfam" id="PF23559">
    <property type="entry name" value="WHD_DRP"/>
    <property type="match status" value="2"/>
</dbReference>
<dbReference type="SUPFAM" id="SSF52058">
    <property type="entry name" value="L domain-like"/>
    <property type="match status" value="2"/>
</dbReference>
<dbReference type="Gene3D" id="1.10.10.10">
    <property type="entry name" value="Winged helix-like DNA-binding domain superfamily/Winged helix DNA-binding domain"/>
    <property type="match status" value="2"/>
</dbReference>
<dbReference type="EMBL" id="JAGKQM010000006">
    <property type="protein sequence ID" value="KAH0921390.1"/>
    <property type="molecule type" value="Genomic_DNA"/>
</dbReference>
<comment type="caution">
    <text evidence="9">The sequence shown here is derived from an EMBL/GenBank/DDBJ whole genome shotgun (WGS) entry which is preliminary data.</text>
</comment>
<dbReference type="InterPro" id="IPR036388">
    <property type="entry name" value="WH-like_DNA-bd_sf"/>
</dbReference>
<protein>
    <recommendedName>
        <fullName evidence="8">EF-hand domain-containing protein</fullName>
    </recommendedName>
</protein>
<evidence type="ECO:0000256" key="7">
    <source>
        <dbReference type="ARBA" id="ARBA00022840"/>
    </source>
</evidence>
<gene>
    <name evidence="9" type="ORF">HID58_021408</name>
</gene>
<dbReference type="SMART" id="SM00054">
    <property type="entry name" value="EFh"/>
    <property type="match status" value="3"/>
</dbReference>
<feature type="domain" description="EF-hand" evidence="8">
    <location>
        <begin position="9"/>
        <end position="44"/>
    </location>
</feature>
<dbReference type="Proteomes" id="UP000824890">
    <property type="component" value="Unassembled WGS sequence"/>
</dbReference>
<dbReference type="InterPro" id="IPR018247">
    <property type="entry name" value="EF_Hand_1_Ca_BS"/>
</dbReference>
<accession>A0ABQ8CWA5</accession>
<dbReference type="InterPro" id="IPR003591">
    <property type="entry name" value="Leu-rich_rpt_typical-subtyp"/>
</dbReference>
<evidence type="ECO:0000259" key="8">
    <source>
        <dbReference type="PROSITE" id="PS50222"/>
    </source>
</evidence>
<dbReference type="InterPro" id="IPR002048">
    <property type="entry name" value="EF_hand_dom"/>
</dbReference>
<evidence type="ECO:0000256" key="6">
    <source>
        <dbReference type="ARBA" id="ARBA00022837"/>
    </source>
</evidence>
<keyword evidence="5" id="KW-0611">Plant defense</keyword>
<dbReference type="InterPro" id="IPR002182">
    <property type="entry name" value="NB-ARC"/>
</dbReference>
<dbReference type="Pfam" id="PF13499">
    <property type="entry name" value="EF-hand_7"/>
    <property type="match status" value="1"/>
</dbReference>
<evidence type="ECO:0000256" key="1">
    <source>
        <dbReference type="ARBA" id="ARBA00008894"/>
    </source>
</evidence>
<evidence type="ECO:0000256" key="3">
    <source>
        <dbReference type="ARBA" id="ARBA00022737"/>
    </source>
</evidence>
<proteinExistence type="inferred from homology"/>
<organism evidence="9 10">
    <name type="scientific">Brassica napus</name>
    <name type="common">Rape</name>
    <dbReference type="NCBI Taxonomy" id="3708"/>
    <lineage>
        <taxon>Eukaryota</taxon>
        <taxon>Viridiplantae</taxon>
        <taxon>Streptophyta</taxon>
        <taxon>Embryophyta</taxon>
        <taxon>Tracheophyta</taxon>
        <taxon>Spermatophyta</taxon>
        <taxon>Magnoliopsida</taxon>
        <taxon>eudicotyledons</taxon>
        <taxon>Gunneridae</taxon>
        <taxon>Pentapetalae</taxon>
        <taxon>rosids</taxon>
        <taxon>malvids</taxon>
        <taxon>Brassicales</taxon>
        <taxon>Brassicaceae</taxon>
        <taxon>Brassiceae</taxon>
        <taxon>Brassica</taxon>
    </lineage>
</organism>
<evidence type="ECO:0000256" key="4">
    <source>
        <dbReference type="ARBA" id="ARBA00022741"/>
    </source>
</evidence>
<dbReference type="SMART" id="SM00369">
    <property type="entry name" value="LRR_TYP"/>
    <property type="match status" value="3"/>
</dbReference>
<keyword evidence="10" id="KW-1185">Reference proteome</keyword>
<evidence type="ECO:0000313" key="9">
    <source>
        <dbReference type="EMBL" id="KAH0921390.1"/>
    </source>
</evidence>
<dbReference type="PRINTS" id="PR00364">
    <property type="entry name" value="DISEASERSIST"/>
</dbReference>
<dbReference type="InterPro" id="IPR027417">
    <property type="entry name" value="P-loop_NTPase"/>
</dbReference>
<dbReference type="Gene3D" id="1.10.238.10">
    <property type="entry name" value="EF-hand"/>
    <property type="match status" value="2"/>
</dbReference>
<keyword evidence="6" id="KW-0106">Calcium</keyword>
<dbReference type="Pfam" id="PF13405">
    <property type="entry name" value="EF-hand_6"/>
    <property type="match status" value="1"/>
</dbReference>
<comment type="similarity">
    <text evidence="1">Belongs to the disease resistance NB-LRR family.</text>
</comment>
<dbReference type="Pfam" id="PF23247">
    <property type="entry name" value="LRR_RPS2"/>
    <property type="match status" value="1"/>
</dbReference>
<dbReference type="Pfam" id="PF00931">
    <property type="entry name" value="NB-ARC"/>
    <property type="match status" value="2"/>
</dbReference>
<keyword evidence="4" id="KW-0547">Nucleotide-binding</keyword>
<keyword evidence="3" id="KW-0677">Repeat</keyword>